<comment type="caution">
    <text evidence="3">The sequence shown here is derived from an EMBL/GenBank/DDBJ whole genome shotgun (WGS) entry which is preliminary data.</text>
</comment>
<accession>A0ABT0C885</accession>
<organism evidence="3 4">
    <name type="scientific">Thermostichus vulcanus str. 'Rupite'</name>
    <dbReference type="NCBI Taxonomy" id="2813851"/>
    <lineage>
        <taxon>Bacteria</taxon>
        <taxon>Bacillati</taxon>
        <taxon>Cyanobacteriota</taxon>
        <taxon>Cyanophyceae</taxon>
        <taxon>Thermostichales</taxon>
        <taxon>Thermostichaceae</taxon>
        <taxon>Thermostichus</taxon>
    </lineage>
</organism>
<feature type="transmembrane region" description="Helical" evidence="2">
    <location>
        <begin position="6"/>
        <end position="31"/>
    </location>
</feature>
<evidence type="ECO:0000256" key="2">
    <source>
        <dbReference type="SAM" id="Phobius"/>
    </source>
</evidence>
<evidence type="ECO:0008006" key="5">
    <source>
        <dbReference type="Google" id="ProtNLM"/>
    </source>
</evidence>
<dbReference type="RefSeq" id="WP_244349263.1">
    <property type="nucleotide sequence ID" value="NZ_JAFIRA010000005.1"/>
</dbReference>
<sequence>MTDPVFWLGLSVGLVAVGILAVVITLLPAVIQLGRAAQSVERFFDTLLRELPPTLEALRLTSLEVSEIADSLDEGVKGAGQVVKQVNRSIEGARTQARGAQVNARSVWAGIRAAWQTFSGEASPAASTTRNPRLGSPEANRSFPVTPQTIPLTGRASEPESSFRPRSVGSSQERSAPDAWSSRSEDIDS</sequence>
<keyword evidence="4" id="KW-1185">Reference proteome</keyword>
<keyword evidence="2" id="KW-0812">Transmembrane</keyword>
<keyword evidence="2" id="KW-1133">Transmembrane helix</keyword>
<dbReference type="Proteomes" id="UP000830835">
    <property type="component" value="Unassembled WGS sequence"/>
</dbReference>
<evidence type="ECO:0000313" key="4">
    <source>
        <dbReference type="Proteomes" id="UP000830835"/>
    </source>
</evidence>
<reference evidence="3" key="1">
    <citation type="submission" date="2021-02" db="EMBL/GenBank/DDBJ databases">
        <title>The CRISPR/cas machinery reduction and long-range gene transfer in the hot spring cyanobacterium Synechococcus.</title>
        <authorList>
            <person name="Dvorak P."/>
            <person name="Jahodarova E."/>
            <person name="Hasler P."/>
            <person name="Poulickova A."/>
        </authorList>
    </citation>
    <scope>NUCLEOTIDE SEQUENCE</scope>
    <source>
        <strain evidence="3">Rupite</strain>
    </source>
</reference>
<proteinExistence type="predicted"/>
<feature type="region of interest" description="Disordered" evidence="1">
    <location>
        <begin position="120"/>
        <end position="189"/>
    </location>
</feature>
<name>A0ABT0C885_THEVL</name>
<evidence type="ECO:0000256" key="1">
    <source>
        <dbReference type="SAM" id="MobiDB-lite"/>
    </source>
</evidence>
<dbReference type="EMBL" id="JAFIRA010000005">
    <property type="protein sequence ID" value="MCJ2542002.1"/>
    <property type="molecule type" value="Genomic_DNA"/>
</dbReference>
<feature type="compositionally biased region" description="Polar residues" evidence="1">
    <location>
        <begin position="120"/>
        <end position="131"/>
    </location>
</feature>
<protein>
    <recommendedName>
        <fullName evidence="5">DUF948 domain-containing protein</fullName>
    </recommendedName>
</protein>
<gene>
    <name evidence="3" type="ORF">JX360_03620</name>
</gene>
<keyword evidence="2" id="KW-0472">Membrane</keyword>
<evidence type="ECO:0000313" key="3">
    <source>
        <dbReference type="EMBL" id="MCJ2542002.1"/>
    </source>
</evidence>